<dbReference type="AlphaFoldDB" id="W2TH08"/>
<organism evidence="1 2">
    <name type="scientific">Necator americanus</name>
    <name type="common">Human hookworm</name>
    <dbReference type="NCBI Taxonomy" id="51031"/>
    <lineage>
        <taxon>Eukaryota</taxon>
        <taxon>Metazoa</taxon>
        <taxon>Ecdysozoa</taxon>
        <taxon>Nematoda</taxon>
        <taxon>Chromadorea</taxon>
        <taxon>Rhabditida</taxon>
        <taxon>Rhabditina</taxon>
        <taxon>Rhabditomorpha</taxon>
        <taxon>Strongyloidea</taxon>
        <taxon>Ancylostomatidae</taxon>
        <taxon>Bunostominae</taxon>
        <taxon>Necator</taxon>
    </lineage>
</organism>
<reference evidence="2" key="1">
    <citation type="journal article" date="2014" name="Nat. Genet.">
        <title>Genome of the human hookworm Necator americanus.</title>
        <authorList>
            <person name="Tang Y.T."/>
            <person name="Gao X."/>
            <person name="Rosa B.A."/>
            <person name="Abubucker S."/>
            <person name="Hallsworth-Pepin K."/>
            <person name="Martin J."/>
            <person name="Tyagi R."/>
            <person name="Heizer E."/>
            <person name="Zhang X."/>
            <person name="Bhonagiri-Palsikar V."/>
            <person name="Minx P."/>
            <person name="Warren W.C."/>
            <person name="Wang Q."/>
            <person name="Zhan B."/>
            <person name="Hotez P.J."/>
            <person name="Sternberg P.W."/>
            <person name="Dougall A."/>
            <person name="Gaze S.T."/>
            <person name="Mulvenna J."/>
            <person name="Sotillo J."/>
            <person name="Ranganathan S."/>
            <person name="Rabelo E.M."/>
            <person name="Wilson R.K."/>
            <person name="Felgner P.L."/>
            <person name="Bethony J."/>
            <person name="Hawdon J.M."/>
            <person name="Gasser R.B."/>
            <person name="Loukas A."/>
            <person name="Mitreva M."/>
        </authorList>
    </citation>
    <scope>NUCLEOTIDE SEQUENCE [LARGE SCALE GENOMIC DNA]</scope>
</reference>
<protein>
    <submittedName>
        <fullName evidence="1">Uncharacterized protein</fullName>
    </submittedName>
</protein>
<accession>W2TH08</accession>
<dbReference type="EMBL" id="KI659148">
    <property type="protein sequence ID" value="ETN80282.1"/>
    <property type="molecule type" value="Genomic_DNA"/>
</dbReference>
<dbReference type="OrthoDB" id="5791138at2759"/>
<gene>
    <name evidence="1" type="ORF">NECAME_02414</name>
</gene>
<evidence type="ECO:0000313" key="2">
    <source>
        <dbReference type="Proteomes" id="UP000053676"/>
    </source>
</evidence>
<dbReference type="Proteomes" id="UP000053676">
    <property type="component" value="Unassembled WGS sequence"/>
</dbReference>
<name>W2TH08_NECAM</name>
<evidence type="ECO:0000313" key="1">
    <source>
        <dbReference type="EMBL" id="ETN80282.1"/>
    </source>
</evidence>
<keyword evidence="2" id="KW-1185">Reference proteome</keyword>
<proteinExistence type="predicted"/>
<sequence length="186" mass="21868">MALISVSSHTANQYVILDETRAKIDVALVSLAIWMDCYGYYDVIMDMAQILRPPLRISLNTHNVEKFLTSILWKFEEVVKFQIKLDTSKKLLLYSETDKERECLVVRSTLSEMYTLHHAHCYHSLVTRCLCERLRLDVLCEIRCDRLEPTSPNQNQLAWDEWRDAHEKMLFCTYHIDVFETNSMSA</sequence>
<dbReference type="KEGG" id="nai:NECAME_02414"/>